<reference evidence="2 3" key="1">
    <citation type="submission" date="2017-06" db="EMBL/GenBank/DDBJ databases">
        <title>First complete genome sequences of Xanthomonas citri pv. vignicola strains CFBP 7111, CFBP 7112 and CFBP 7113 using long-read technology.</title>
        <authorList>
            <person name="Ruh M."/>
            <person name="Briand M."/>
            <person name="Bonneau S."/>
            <person name="Jacques M.A."/>
            <person name="Chen N.W.G."/>
        </authorList>
    </citation>
    <scope>NUCLEOTIDE SEQUENCE [LARGE SCALE GENOMIC DNA]</scope>
    <source>
        <strain evidence="2 3">CFBP7111</strain>
        <plasmid evidence="3">pla</plasmid>
    </source>
</reference>
<gene>
    <name evidence="2" type="ORF">XcvCFBP7111P_24535</name>
</gene>
<feature type="chain" id="PRO_5044209481" description="Secreted protein" evidence="1">
    <location>
        <begin position="21"/>
        <end position="72"/>
    </location>
</feature>
<evidence type="ECO:0000313" key="3">
    <source>
        <dbReference type="Proteomes" id="UP000198357"/>
    </source>
</evidence>
<evidence type="ECO:0008006" key="4">
    <source>
        <dbReference type="Google" id="ProtNLM"/>
    </source>
</evidence>
<organism evidence="2 3">
    <name type="scientific">Xanthomonas citri pv. vignicola</name>
    <dbReference type="NCBI Taxonomy" id="473426"/>
    <lineage>
        <taxon>Bacteria</taxon>
        <taxon>Pseudomonadati</taxon>
        <taxon>Pseudomonadota</taxon>
        <taxon>Gammaproteobacteria</taxon>
        <taxon>Lysobacterales</taxon>
        <taxon>Lysobacteraceae</taxon>
        <taxon>Xanthomonas</taxon>
    </lineage>
</organism>
<evidence type="ECO:0000313" key="2">
    <source>
        <dbReference type="EMBL" id="ASK94655.1"/>
    </source>
</evidence>
<name>A0AB33CML9_XANCI</name>
<accession>A0AB33CML9</accession>
<dbReference type="AlphaFoldDB" id="A0AB33CML9"/>
<feature type="signal peptide" evidence="1">
    <location>
        <begin position="1"/>
        <end position="20"/>
    </location>
</feature>
<geneLocation type="plasmid" evidence="3">
    <name>pla</name>
</geneLocation>
<evidence type="ECO:0000256" key="1">
    <source>
        <dbReference type="SAM" id="SignalP"/>
    </source>
</evidence>
<keyword evidence="2" id="KW-0614">Plasmid</keyword>
<proteinExistence type="predicted"/>
<dbReference type="Proteomes" id="UP000198357">
    <property type="component" value="Plasmid plA"/>
</dbReference>
<dbReference type="EMBL" id="CP022264">
    <property type="protein sequence ID" value="ASK94655.1"/>
    <property type="molecule type" value="Genomic_DNA"/>
</dbReference>
<sequence>MKRKATLGVSVSMLAPTSYAPTVATSSHRPPPKPATMNCAPWMVQATAMMVSPTFFIWATCDRLLPAISCVS</sequence>
<keyword evidence="1" id="KW-0732">Signal</keyword>
<protein>
    <recommendedName>
        <fullName evidence="4">Secreted protein</fullName>
    </recommendedName>
</protein>